<organism evidence="1 2">
    <name type="scientific">Roseateles saccharophilus</name>
    <name type="common">Pseudomonas saccharophila</name>
    <dbReference type="NCBI Taxonomy" id="304"/>
    <lineage>
        <taxon>Bacteria</taxon>
        <taxon>Pseudomonadati</taxon>
        <taxon>Pseudomonadota</taxon>
        <taxon>Betaproteobacteria</taxon>
        <taxon>Burkholderiales</taxon>
        <taxon>Sphaerotilaceae</taxon>
        <taxon>Roseateles</taxon>
    </lineage>
</organism>
<protein>
    <submittedName>
        <fullName evidence="1">Uncharacterized protein</fullName>
    </submittedName>
</protein>
<comment type="caution">
    <text evidence="1">The sequence shown here is derived from an EMBL/GenBank/DDBJ whole genome shotgun (WGS) entry which is preliminary data.</text>
</comment>
<sequence>MQRTVTLTSQPAAVAASRWGAWLRHAWDELTLDADERFLRGARDLTDLESRLRRLERGPAERFAALPPDA</sequence>
<accession>A0A4R3VAW8</accession>
<dbReference type="RefSeq" id="WP_132570632.1">
    <property type="nucleotide sequence ID" value="NZ_CBCSGL010000003.1"/>
</dbReference>
<keyword evidence="2" id="KW-1185">Reference proteome</keyword>
<gene>
    <name evidence="1" type="ORF">EV671_1006107</name>
</gene>
<dbReference type="AlphaFoldDB" id="A0A4R3VAW8"/>
<dbReference type="Proteomes" id="UP000295110">
    <property type="component" value="Unassembled WGS sequence"/>
</dbReference>
<evidence type="ECO:0000313" key="2">
    <source>
        <dbReference type="Proteomes" id="UP000295110"/>
    </source>
</evidence>
<dbReference type="EMBL" id="SMBU01000006">
    <property type="protein sequence ID" value="TCV01181.1"/>
    <property type="molecule type" value="Genomic_DNA"/>
</dbReference>
<evidence type="ECO:0000313" key="1">
    <source>
        <dbReference type="EMBL" id="TCV01181.1"/>
    </source>
</evidence>
<proteinExistence type="predicted"/>
<name>A0A4R3VAW8_ROSSA</name>
<reference evidence="1 2" key="1">
    <citation type="submission" date="2019-03" db="EMBL/GenBank/DDBJ databases">
        <title>Genomic Encyclopedia of Type Strains, Phase IV (KMG-IV): sequencing the most valuable type-strain genomes for metagenomic binning, comparative biology and taxonomic classification.</title>
        <authorList>
            <person name="Goeker M."/>
        </authorList>
    </citation>
    <scope>NUCLEOTIDE SEQUENCE [LARGE SCALE GENOMIC DNA]</scope>
    <source>
        <strain evidence="1 2">DSM 654</strain>
    </source>
</reference>